<reference evidence="4" key="1">
    <citation type="journal article" date="2014" name="Proc. Natl. Acad. Sci. U.S.A.">
        <title>Extensive sampling of basidiomycete genomes demonstrates inadequacy of the white-rot/brown-rot paradigm for wood decay fungi.</title>
        <authorList>
            <person name="Riley R."/>
            <person name="Salamov A.A."/>
            <person name="Brown D.W."/>
            <person name="Nagy L.G."/>
            <person name="Floudas D."/>
            <person name="Held B.W."/>
            <person name="Levasseur A."/>
            <person name="Lombard V."/>
            <person name="Morin E."/>
            <person name="Otillar R."/>
            <person name="Lindquist E.A."/>
            <person name="Sun H."/>
            <person name="LaButti K.M."/>
            <person name="Schmutz J."/>
            <person name="Jabbour D."/>
            <person name="Luo H."/>
            <person name="Baker S.E."/>
            <person name="Pisabarro A.G."/>
            <person name="Walton J.D."/>
            <person name="Blanchette R.A."/>
            <person name="Henrissat B."/>
            <person name="Martin F."/>
            <person name="Cullen D."/>
            <person name="Hibbett D.S."/>
            <person name="Grigoriev I.V."/>
        </authorList>
    </citation>
    <scope>NUCLEOTIDE SEQUENCE [LARGE SCALE GENOMIC DNA]</scope>
    <source>
        <strain evidence="4">CBS 339.88</strain>
    </source>
</reference>
<organism evidence="3 4">
    <name type="scientific">Galerina marginata (strain CBS 339.88)</name>
    <dbReference type="NCBI Taxonomy" id="685588"/>
    <lineage>
        <taxon>Eukaryota</taxon>
        <taxon>Fungi</taxon>
        <taxon>Dikarya</taxon>
        <taxon>Basidiomycota</taxon>
        <taxon>Agaricomycotina</taxon>
        <taxon>Agaricomycetes</taxon>
        <taxon>Agaricomycetidae</taxon>
        <taxon>Agaricales</taxon>
        <taxon>Agaricineae</taxon>
        <taxon>Strophariaceae</taxon>
        <taxon>Galerina</taxon>
    </lineage>
</organism>
<feature type="transmembrane region" description="Helical" evidence="2">
    <location>
        <begin position="455"/>
        <end position="474"/>
    </location>
</feature>
<evidence type="ECO:0000313" key="4">
    <source>
        <dbReference type="Proteomes" id="UP000027222"/>
    </source>
</evidence>
<protein>
    <recommendedName>
        <fullName evidence="5">Transmembrane protein</fullName>
    </recommendedName>
</protein>
<feature type="transmembrane region" description="Helical" evidence="2">
    <location>
        <begin position="383"/>
        <end position="404"/>
    </location>
</feature>
<feature type="region of interest" description="Disordered" evidence="1">
    <location>
        <begin position="202"/>
        <end position="228"/>
    </location>
</feature>
<keyword evidence="2" id="KW-0472">Membrane</keyword>
<evidence type="ECO:0000256" key="1">
    <source>
        <dbReference type="SAM" id="MobiDB-lite"/>
    </source>
</evidence>
<accession>A0A067SKP0</accession>
<feature type="transmembrane region" description="Helical" evidence="2">
    <location>
        <begin position="410"/>
        <end position="434"/>
    </location>
</feature>
<feature type="transmembrane region" description="Helical" evidence="2">
    <location>
        <begin position="254"/>
        <end position="275"/>
    </location>
</feature>
<dbReference type="EMBL" id="KL142392">
    <property type="protein sequence ID" value="KDR71485.1"/>
    <property type="molecule type" value="Genomic_DNA"/>
</dbReference>
<evidence type="ECO:0000313" key="3">
    <source>
        <dbReference type="EMBL" id="KDR71485.1"/>
    </source>
</evidence>
<keyword evidence="2" id="KW-1133">Transmembrane helix</keyword>
<dbReference type="Proteomes" id="UP000027222">
    <property type="component" value="Unassembled WGS sequence"/>
</dbReference>
<gene>
    <name evidence="3" type="ORF">GALMADRAFT_787331</name>
</gene>
<dbReference type="AlphaFoldDB" id="A0A067SKP0"/>
<keyword evidence="2" id="KW-0812">Transmembrane</keyword>
<feature type="compositionally biased region" description="Low complexity" evidence="1">
    <location>
        <begin position="202"/>
        <end position="225"/>
    </location>
</feature>
<evidence type="ECO:0000256" key="2">
    <source>
        <dbReference type="SAM" id="Phobius"/>
    </source>
</evidence>
<feature type="transmembrane region" description="Helical" evidence="2">
    <location>
        <begin position="494"/>
        <end position="517"/>
    </location>
</feature>
<dbReference type="HOGENOM" id="CLU_513919_0_0_1"/>
<evidence type="ECO:0008006" key="5">
    <source>
        <dbReference type="Google" id="ProtNLM"/>
    </source>
</evidence>
<proteinExistence type="predicted"/>
<name>A0A067SKP0_GALM3</name>
<feature type="transmembrane region" description="Helical" evidence="2">
    <location>
        <begin position="161"/>
        <end position="188"/>
    </location>
</feature>
<sequence length="530" mass="58392">MPCTPSPSPNTPVPAPVPAHPHLLRLFSAQHHPHYTFAYVLIDNASQFGYEVAVGAVPSPGPFVHKARENNATDEEQAGAARRVCARPAFVSVPGAPPHEPDERGVVLDQVRLRPPRGRLQSDSPPALRFRLGEGPLSNDTGTGTHTVTDALWMWIWVGRLAVLCLCLCTSLVFVGCCLRLCFCWSLPLPLRQLESPASAPTSASASGSRPGLSASTSASTSTSLPAPPVTVQSWEVGAVQLRVTLTLIFEVRVFLFFVLIFSVLVRFEILGFFWTSSFPARVVRHARFFCWVLGIFSSCPAHSHSNVSGAGSFEPLSRLSRHYCCCCYNPSLVAIFRSCVSSLLLPPLCCTYQAHSHLQAVVFPPFPLLSLFEQCVLTNSKLPVLSLFVFFLPSFIFIRRAWLWRQVPILFFLVSFRLSLSVSLMFLCAAAAARLSLYLLPFPLLLMRCPFSSLLIPSCPGVGVFLFSFHLSFSLLPALCPEIASEAISNFDSAVFGFCSNFLSPFDVFCLGCWMFRRSLFEFKSFDGF</sequence>
<keyword evidence="4" id="KW-1185">Reference proteome</keyword>